<feature type="domain" description="PAZ" evidence="2">
    <location>
        <begin position="140"/>
        <end position="252"/>
    </location>
</feature>
<dbReference type="Gene3D" id="3.40.50.2300">
    <property type="match status" value="1"/>
</dbReference>
<evidence type="ECO:0000313" key="5">
    <source>
        <dbReference type="Proteomes" id="UP000664203"/>
    </source>
</evidence>
<dbReference type="InterPro" id="IPR003100">
    <property type="entry name" value="PAZ_dom"/>
</dbReference>
<dbReference type="GO" id="GO:0003723">
    <property type="term" value="F:RNA binding"/>
    <property type="evidence" value="ECO:0007669"/>
    <property type="project" value="InterPro"/>
</dbReference>
<dbReference type="SUPFAM" id="SSF101690">
    <property type="entry name" value="PAZ domain"/>
    <property type="match status" value="1"/>
</dbReference>
<dbReference type="PROSITE" id="PS50822">
    <property type="entry name" value="PIWI"/>
    <property type="match status" value="1"/>
</dbReference>
<dbReference type="Pfam" id="PF02171">
    <property type="entry name" value="Piwi"/>
    <property type="match status" value="1"/>
</dbReference>
<feature type="region of interest" description="Disordered" evidence="1">
    <location>
        <begin position="724"/>
        <end position="842"/>
    </location>
</feature>
<evidence type="ECO:0000259" key="2">
    <source>
        <dbReference type="PROSITE" id="PS50821"/>
    </source>
</evidence>
<dbReference type="Pfam" id="PF08699">
    <property type="entry name" value="ArgoL1"/>
    <property type="match status" value="1"/>
</dbReference>
<gene>
    <name evidence="4" type="ORF">ALECFALPRED_004166</name>
</gene>
<proteinExistence type="predicted"/>
<evidence type="ECO:0008006" key="6">
    <source>
        <dbReference type="Google" id="ProtNLM"/>
    </source>
</evidence>
<evidence type="ECO:0000256" key="1">
    <source>
        <dbReference type="SAM" id="MobiDB-lite"/>
    </source>
</evidence>
<dbReference type="InterPro" id="IPR036085">
    <property type="entry name" value="PAZ_dom_sf"/>
</dbReference>
<dbReference type="Proteomes" id="UP000664203">
    <property type="component" value="Unassembled WGS sequence"/>
</dbReference>
<evidence type="ECO:0000259" key="3">
    <source>
        <dbReference type="PROSITE" id="PS50822"/>
    </source>
</evidence>
<dbReference type="InterPro" id="IPR036397">
    <property type="entry name" value="RNaseH_sf"/>
</dbReference>
<dbReference type="Pfam" id="PF16488">
    <property type="entry name" value="ArgoL2"/>
    <property type="match status" value="1"/>
</dbReference>
<dbReference type="OrthoDB" id="10252740at2759"/>
<dbReference type="Gene3D" id="3.30.420.10">
    <property type="entry name" value="Ribonuclease H-like superfamily/Ribonuclease H"/>
    <property type="match status" value="1"/>
</dbReference>
<name>A0A8H3II51_9LECA</name>
<dbReference type="InterPro" id="IPR003165">
    <property type="entry name" value="Piwi"/>
</dbReference>
<dbReference type="SMART" id="SM00950">
    <property type="entry name" value="Piwi"/>
    <property type="match status" value="1"/>
</dbReference>
<dbReference type="Gene3D" id="2.170.260.10">
    <property type="entry name" value="paz domain"/>
    <property type="match status" value="1"/>
</dbReference>
<dbReference type="AlphaFoldDB" id="A0A8H3II51"/>
<evidence type="ECO:0000313" key="4">
    <source>
        <dbReference type="EMBL" id="CAF9928897.1"/>
    </source>
</evidence>
<dbReference type="SUPFAM" id="SSF53098">
    <property type="entry name" value="Ribonuclease H-like"/>
    <property type="match status" value="1"/>
</dbReference>
<reference evidence="4" key="1">
    <citation type="submission" date="2021-03" db="EMBL/GenBank/DDBJ databases">
        <authorList>
            <person name="Tagirdzhanova G."/>
        </authorList>
    </citation>
    <scope>NUCLEOTIDE SEQUENCE</scope>
</reference>
<dbReference type="Pfam" id="PF02170">
    <property type="entry name" value="PAZ"/>
    <property type="match status" value="1"/>
</dbReference>
<dbReference type="PANTHER" id="PTHR22891">
    <property type="entry name" value="EUKARYOTIC TRANSLATION INITIATION FACTOR 2C"/>
    <property type="match status" value="1"/>
</dbReference>
<keyword evidence="5" id="KW-1185">Reference proteome</keyword>
<organism evidence="4 5">
    <name type="scientific">Alectoria fallacina</name>
    <dbReference type="NCBI Taxonomy" id="1903189"/>
    <lineage>
        <taxon>Eukaryota</taxon>
        <taxon>Fungi</taxon>
        <taxon>Dikarya</taxon>
        <taxon>Ascomycota</taxon>
        <taxon>Pezizomycotina</taxon>
        <taxon>Lecanoromycetes</taxon>
        <taxon>OSLEUM clade</taxon>
        <taxon>Lecanoromycetidae</taxon>
        <taxon>Lecanorales</taxon>
        <taxon>Lecanorineae</taxon>
        <taxon>Parmeliaceae</taxon>
        <taxon>Alectoria</taxon>
    </lineage>
</organism>
<feature type="domain" description="Piwi" evidence="3">
    <location>
        <begin position="423"/>
        <end position="711"/>
    </location>
</feature>
<accession>A0A8H3II51</accession>
<protein>
    <recommendedName>
        <fullName evidence="6">Piwi-domain-containing protein</fullName>
    </recommendedName>
</protein>
<feature type="compositionally biased region" description="Basic and acidic residues" evidence="1">
    <location>
        <begin position="811"/>
        <end position="824"/>
    </location>
</feature>
<dbReference type="EMBL" id="CAJPDR010000258">
    <property type="protein sequence ID" value="CAF9928897.1"/>
    <property type="molecule type" value="Genomic_DNA"/>
</dbReference>
<dbReference type="InterPro" id="IPR032472">
    <property type="entry name" value="ArgoL2"/>
</dbReference>
<feature type="compositionally biased region" description="Basic and acidic residues" evidence="1">
    <location>
        <begin position="735"/>
        <end position="756"/>
    </location>
</feature>
<sequence length="842" mass="93533">MAFWVENEVENGKSNPRKKAIRFRMTLKDSGELRVSDLLDYSASSIERRGAYESILPVVQVLDIILGHYGKPSLNIATPKRGKCFPLEPTGSEKFVLTGPKLNAGYLQGVRGASASVRATTDRTLVNCNACCGAFYKPGPLEDLFAMFIASQKLLKDLEKAIQGLRVVLTHLKYEKGQPMPSLRTISGLARPYGGPNDVTFYHKKEDKTYTVAEYWKHQGYDRIRNFASPVIDVGNEEYPTFLPPEVCQIISGQTTKRKLDPIQTSDMIKSAIRRPRLTRNSINADAFRIFGLNNNSTLNSFGISLGFDMVTVQGRVLKQPAVIYQIGSTPREIFENGRWNLRGVSQVLKSGRFGKWAMLRITRNAKDPKGENSKFEETLGGFFRTLEHTLGKSISKPIQLGRKTVDKGDKVALGPIFLDCQIKTFGNVEYGITTVCVLDEARKFYTPPYDSATQYFANVALKINLKLGGTNHVLRNRTPLYETTLVIGIDVTHPSPGSTKKTAPSVAVMVASVDKELAQWPVELRISTAGKEMVELLRPMLVTRLELWQSKHGQSFLDNLLIYRDGVSESQYKAVLQQELGELRNAYEVMYRGRKLPSITLIIVGKRHHTGFFKKIGPGDCTNPEFGTVVDTGVTEAHNWDFFLHSHHALQGTARPAHYFVLLNEISTQEFAGRNVKISDYLQKLTYDMCFLFGRSTGPISIPPPVYYPDIACERSRCYGDFDDDTSDTSSTIGDDRGKPQGDRGRAQPIQRDHGPGPSTHGTQGPSKPDRNTPGPSKGTPNQQGSGYTAPGKPLRSTEGKQPDMMAGLSKKEKAKLFEDRIAANRKATQEGSSKVEGKKS</sequence>
<comment type="caution">
    <text evidence="4">The sequence shown here is derived from an EMBL/GenBank/DDBJ whole genome shotgun (WGS) entry which is preliminary data.</text>
</comment>
<dbReference type="PROSITE" id="PS50821">
    <property type="entry name" value="PAZ"/>
    <property type="match status" value="1"/>
</dbReference>
<dbReference type="CDD" id="cd02846">
    <property type="entry name" value="PAZ_argonaute_like"/>
    <property type="match status" value="1"/>
</dbReference>
<dbReference type="InterPro" id="IPR012337">
    <property type="entry name" value="RNaseH-like_sf"/>
</dbReference>
<dbReference type="InterPro" id="IPR014811">
    <property type="entry name" value="ArgoL1"/>
</dbReference>